<evidence type="ECO:0000313" key="4">
    <source>
        <dbReference type="Proteomes" id="UP000027982"/>
    </source>
</evidence>
<evidence type="ECO:0000313" key="3">
    <source>
        <dbReference type="EMBL" id="AIE85079.1"/>
    </source>
</evidence>
<dbReference type="HOGENOM" id="CLU_115353_2_3_0"/>
<proteinExistence type="inferred from homology"/>
<dbReference type="AlphaFoldDB" id="A0A068NU28"/>
<dbReference type="RefSeq" id="WP_025226325.1">
    <property type="nucleotide sequence ID" value="NZ_CP007139.1"/>
</dbReference>
<name>A0A068NU28_FIMGI</name>
<dbReference type="KEGG" id="fgi:OP10G_1711"/>
<protein>
    <recommendedName>
        <fullName evidence="2">UPF0102 protein OP10G_1711</fullName>
    </recommendedName>
</protein>
<dbReference type="InterPro" id="IPR011335">
    <property type="entry name" value="Restrct_endonuc-II-like"/>
</dbReference>
<dbReference type="PANTHER" id="PTHR34039">
    <property type="entry name" value="UPF0102 PROTEIN YRAN"/>
    <property type="match status" value="1"/>
</dbReference>
<organism evidence="3 4">
    <name type="scientific">Fimbriimonas ginsengisoli Gsoil 348</name>
    <dbReference type="NCBI Taxonomy" id="661478"/>
    <lineage>
        <taxon>Bacteria</taxon>
        <taxon>Bacillati</taxon>
        <taxon>Armatimonadota</taxon>
        <taxon>Fimbriimonadia</taxon>
        <taxon>Fimbriimonadales</taxon>
        <taxon>Fimbriimonadaceae</taxon>
        <taxon>Fimbriimonas</taxon>
    </lineage>
</organism>
<dbReference type="Proteomes" id="UP000027982">
    <property type="component" value="Chromosome"/>
</dbReference>
<evidence type="ECO:0000256" key="1">
    <source>
        <dbReference type="ARBA" id="ARBA00006738"/>
    </source>
</evidence>
<keyword evidence="4" id="KW-1185">Reference proteome</keyword>
<dbReference type="PANTHER" id="PTHR34039:SF1">
    <property type="entry name" value="UPF0102 PROTEIN YRAN"/>
    <property type="match status" value="1"/>
</dbReference>
<gene>
    <name evidence="3" type="ORF">OP10G_1711</name>
</gene>
<dbReference type="Pfam" id="PF02021">
    <property type="entry name" value="UPF0102"/>
    <property type="match status" value="1"/>
</dbReference>
<accession>A0A068NU28</accession>
<evidence type="ECO:0000256" key="2">
    <source>
        <dbReference type="HAMAP-Rule" id="MF_00048"/>
    </source>
</evidence>
<dbReference type="OrthoDB" id="9802516at2"/>
<dbReference type="eggNOG" id="COG0792">
    <property type="taxonomic scope" value="Bacteria"/>
</dbReference>
<dbReference type="SUPFAM" id="SSF52980">
    <property type="entry name" value="Restriction endonuclease-like"/>
    <property type="match status" value="1"/>
</dbReference>
<reference evidence="3 4" key="1">
    <citation type="journal article" date="2014" name="PLoS ONE">
        <title>The first complete genome sequence of the class fimbriimonadia in the phylum armatimonadetes.</title>
        <authorList>
            <person name="Hu Z.Y."/>
            <person name="Wang Y.Z."/>
            <person name="Im W.T."/>
            <person name="Wang S.Y."/>
            <person name="Zhao G.P."/>
            <person name="Zheng H.J."/>
            <person name="Quan Z.X."/>
        </authorList>
    </citation>
    <scope>NUCLEOTIDE SEQUENCE [LARGE SCALE GENOMIC DNA]</scope>
    <source>
        <strain evidence="3">Gsoil 348</strain>
    </source>
</reference>
<dbReference type="HAMAP" id="MF_00048">
    <property type="entry name" value="UPF0102"/>
    <property type="match status" value="1"/>
</dbReference>
<dbReference type="Gene3D" id="3.40.1350.10">
    <property type="match status" value="1"/>
</dbReference>
<dbReference type="InterPro" id="IPR011856">
    <property type="entry name" value="tRNA_endonuc-like_dom_sf"/>
</dbReference>
<comment type="similarity">
    <text evidence="1 2">Belongs to the UPF0102 family.</text>
</comment>
<dbReference type="InterPro" id="IPR003509">
    <property type="entry name" value="UPF0102_YraN-like"/>
</dbReference>
<dbReference type="EMBL" id="CP007139">
    <property type="protein sequence ID" value="AIE85079.1"/>
    <property type="molecule type" value="Genomic_DNA"/>
</dbReference>
<sequence length="114" mass="13119">MPNLRSVGRLAEDRAADFLIQEGFTIVTRRYKARHGELDLIALEGDLLVFVEVKERRKAGYVPEESIGDAKRRSLFLAGQQYLADVEEPEREVRFDLITIDADGLRHYRDILSE</sequence>
<dbReference type="STRING" id="661478.OP10G_1711"/>
<dbReference type="GO" id="GO:0003676">
    <property type="term" value="F:nucleic acid binding"/>
    <property type="evidence" value="ECO:0007669"/>
    <property type="project" value="InterPro"/>
</dbReference>